<evidence type="ECO:0000313" key="4">
    <source>
        <dbReference type="Proteomes" id="UP001180487"/>
    </source>
</evidence>
<dbReference type="Gene3D" id="1.20.144.10">
    <property type="entry name" value="Phosphatidic acid phosphatase type 2/haloperoxidase"/>
    <property type="match status" value="1"/>
</dbReference>
<dbReference type="SMART" id="SM00014">
    <property type="entry name" value="acidPPc"/>
    <property type="match status" value="1"/>
</dbReference>
<keyword evidence="1" id="KW-0472">Membrane</keyword>
<keyword evidence="1" id="KW-1133">Transmembrane helix</keyword>
<keyword evidence="4" id="KW-1185">Reference proteome</keyword>
<feature type="transmembrane region" description="Helical" evidence="1">
    <location>
        <begin position="46"/>
        <end position="72"/>
    </location>
</feature>
<feature type="transmembrane region" description="Helical" evidence="1">
    <location>
        <begin position="164"/>
        <end position="184"/>
    </location>
</feature>
<dbReference type="RefSeq" id="WP_310371097.1">
    <property type="nucleotide sequence ID" value="NZ_JAVDXT010000001.1"/>
</dbReference>
<dbReference type="InterPro" id="IPR000326">
    <property type="entry name" value="PAP2/HPO"/>
</dbReference>
<proteinExistence type="predicted"/>
<evidence type="ECO:0000256" key="1">
    <source>
        <dbReference type="SAM" id="Phobius"/>
    </source>
</evidence>
<organism evidence="3 4">
    <name type="scientific">Rhodoferax ferrireducens</name>
    <dbReference type="NCBI Taxonomy" id="192843"/>
    <lineage>
        <taxon>Bacteria</taxon>
        <taxon>Pseudomonadati</taxon>
        <taxon>Pseudomonadota</taxon>
        <taxon>Betaproteobacteria</taxon>
        <taxon>Burkholderiales</taxon>
        <taxon>Comamonadaceae</taxon>
        <taxon>Rhodoferax</taxon>
    </lineage>
</organism>
<feature type="transmembrane region" description="Helical" evidence="1">
    <location>
        <begin position="78"/>
        <end position="97"/>
    </location>
</feature>
<dbReference type="SUPFAM" id="SSF48317">
    <property type="entry name" value="Acid phosphatase/Vanadium-dependent haloperoxidase"/>
    <property type="match status" value="1"/>
</dbReference>
<dbReference type="EMBL" id="JAVDXT010000001">
    <property type="protein sequence ID" value="MDR7376269.1"/>
    <property type="molecule type" value="Genomic_DNA"/>
</dbReference>
<feature type="transmembrane region" description="Helical" evidence="1">
    <location>
        <begin position="109"/>
        <end position="126"/>
    </location>
</feature>
<accession>A0ABU2C4K9</accession>
<feature type="transmembrane region" description="Helical" evidence="1">
    <location>
        <begin position="12"/>
        <end position="34"/>
    </location>
</feature>
<feature type="domain" description="Phosphatidic acid phosphatase type 2/haloperoxidase" evidence="2">
    <location>
        <begin position="22"/>
        <end position="151"/>
    </location>
</feature>
<name>A0ABU2C4K9_9BURK</name>
<dbReference type="Proteomes" id="UP001180487">
    <property type="component" value="Unassembled WGS sequence"/>
</dbReference>
<protein>
    <submittedName>
        <fullName evidence="3">Membrane-associated phospholipid phosphatase</fullName>
    </submittedName>
</protein>
<keyword evidence="1" id="KW-0812">Transmembrane</keyword>
<evidence type="ECO:0000259" key="2">
    <source>
        <dbReference type="SMART" id="SM00014"/>
    </source>
</evidence>
<reference evidence="3 4" key="1">
    <citation type="submission" date="2023-07" db="EMBL/GenBank/DDBJ databases">
        <title>Sorghum-associated microbial communities from plants grown in Nebraska, USA.</title>
        <authorList>
            <person name="Schachtman D."/>
        </authorList>
    </citation>
    <scope>NUCLEOTIDE SEQUENCE [LARGE SCALE GENOMIC DNA]</scope>
    <source>
        <strain evidence="3 4">BE313</strain>
    </source>
</reference>
<comment type="caution">
    <text evidence="3">The sequence shown here is derived from an EMBL/GenBank/DDBJ whole genome shotgun (WGS) entry which is preliminary data.</text>
</comment>
<evidence type="ECO:0000313" key="3">
    <source>
        <dbReference type="EMBL" id="MDR7376269.1"/>
    </source>
</evidence>
<gene>
    <name evidence="3" type="ORF">J2X19_000927</name>
</gene>
<feature type="transmembrane region" description="Helical" evidence="1">
    <location>
        <begin position="132"/>
        <end position="152"/>
    </location>
</feature>
<dbReference type="Pfam" id="PF01569">
    <property type="entry name" value="PAP2"/>
    <property type="match status" value="1"/>
</dbReference>
<sequence>MDYFIAKAPYWITRFGEMGIVLPIATALCLWMLLSARRLRPVLAWLLPFGVAIFITSLSKIAFIGWGLGIAALDFTGFSGHSMFAAGVYPVLAYTLAAQWTQSRRTQRLVMLGGYAFAALIAWSRIEIQVHSWSEVIAGFALGAAASAWAIAHMGAVPARPPLLRLRWALLGLAGWLSVMPLQAAPSRSHDMVTRLALELADHERPFRRADLHSSTLPAS</sequence>
<dbReference type="InterPro" id="IPR036938">
    <property type="entry name" value="PAP2/HPO_sf"/>
</dbReference>